<feature type="domain" description="Solute-binding protein family 5" evidence="2">
    <location>
        <begin position="120"/>
        <end position="528"/>
    </location>
</feature>
<keyword evidence="1" id="KW-0732">Signal</keyword>
<keyword evidence="4" id="KW-1185">Reference proteome</keyword>
<dbReference type="Pfam" id="PF00496">
    <property type="entry name" value="SBP_bac_5"/>
    <property type="match status" value="1"/>
</dbReference>
<accession>A0ABP9QVF8</accession>
<name>A0ABP9QVF8_9RHOO</name>
<dbReference type="Gene3D" id="3.10.105.10">
    <property type="entry name" value="Dipeptide-binding Protein, Domain 3"/>
    <property type="match status" value="1"/>
</dbReference>
<evidence type="ECO:0000313" key="4">
    <source>
        <dbReference type="Proteomes" id="UP001500547"/>
    </source>
</evidence>
<dbReference type="PANTHER" id="PTHR30290">
    <property type="entry name" value="PERIPLASMIC BINDING COMPONENT OF ABC TRANSPORTER"/>
    <property type="match status" value="1"/>
</dbReference>
<feature type="chain" id="PRO_5046494043" evidence="1">
    <location>
        <begin position="30"/>
        <end position="657"/>
    </location>
</feature>
<dbReference type="SUPFAM" id="SSF53850">
    <property type="entry name" value="Periplasmic binding protein-like II"/>
    <property type="match status" value="1"/>
</dbReference>
<dbReference type="PANTHER" id="PTHR30290:SF62">
    <property type="entry name" value="OLIGOPEPTIDE ABC TRANSPORTER, PERIPLASMIC OLIGOPEPTIDE-BINDING PROTEIN"/>
    <property type="match status" value="1"/>
</dbReference>
<proteinExistence type="predicted"/>
<comment type="caution">
    <text evidence="3">The sequence shown here is derived from an EMBL/GenBank/DDBJ whole genome shotgun (WGS) entry which is preliminary data.</text>
</comment>
<organism evidence="3 4">
    <name type="scientific">Viridibacterium curvum</name>
    <dbReference type="NCBI Taxonomy" id="1101404"/>
    <lineage>
        <taxon>Bacteria</taxon>
        <taxon>Pseudomonadati</taxon>
        <taxon>Pseudomonadota</taxon>
        <taxon>Betaproteobacteria</taxon>
        <taxon>Rhodocyclales</taxon>
        <taxon>Rhodocyclaceae</taxon>
        <taxon>Viridibacterium</taxon>
    </lineage>
</organism>
<dbReference type="InterPro" id="IPR000914">
    <property type="entry name" value="SBP_5_dom"/>
</dbReference>
<dbReference type="EMBL" id="BAABLD010000010">
    <property type="protein sequence ID" value="GAA5168083.1"/>
    <property type="molecule type" value="Genomic_DNA"/>
</dbReference>
<evidence type="ECO:0000259" key="2">
    <source>
        <dbReference type="Pfam" id="PF00496"/>
    </source>
</evidence>
<dbReference type="CDD" id="cd08500">
    <property type="entry name" value="PBP2_NikA_DppA_OppA_like_4"/>
    <property type="match status" value="1"/>
</dbReference>
<reference evidence="4" key="1">
    <citation type="journal article" date="2019" name="Int. J. Syst. Evol. Microbiol.">
        <title>The Global Catalogue of Microorganisms (GCM) 10K type strain sequencing project: providing services to taxonomists for standard genome sequencing and annotation.</title>
        <authorList>
            <consortium name="The Broad Institute Genomics Platform"/>
            <consortium name="The Broad Institute Genome Sequencing Center for Infectious Disease"/>
            <person name="Wu L."/>
            <person name="Ma J."/>
        </authorList>
    </citation>
    <scope>NUCLEOTIDE SEQUENCE [LARGE SCALE GENOMIC DNA]</scope>
    <source>
        <strain evidence="4">JCM 18715</strain>
    </source>
</reference>
<gene>
    <name evidence="3" type="ORF">GCM10025770_27540</name>
</gene>
<feature type="signal peptide" evidence="1">
    <location>
        <begin position="1"/>
        <end position="29"/>
    </location>
</feature>
<dbReference type="InterPro" id="IPR039424">
    <property type="entry name" value="SBP_5"/>
</dbReference>
<evidence type="ECO:0000256" key="1">
    <source>
        <dbReference type="SAM" id="SignalP"/>
    </source>
</evidence>
<dbReference type="Gene3D" id="3.40.190.10">
    <property type="entry name" value="Periplasmic binding protein-like II"/>
    <property type="match status" value="1"/>
</dbReference>
<dbReference type="RefSeq" id="WP_345533669.1">
    <property type="nucleotide sequence ID" value="NZ_BAABLD010000010.1"/>
</dbReference>
<protein>
    <submittedName>
        <fullName evidence="3">ABC transporter substrate-binding protein</fullName>
    </submittedName>
</protein>
<sequence>MSFSSSRQLALVVAVAAAAATPMAASAQAAPKLNYSEAPSLAELVKAGKLPPVAKRLPEAPEVLKMDPKLGSFKVGNYGNGAGGPGMLRNALRGNGDYNAILRLVGNQGLVRWAPDFNSVAPNLAESYTVSPDGSEYTFKLRKGTKWSDGTPFTADDVMFNMNDLVLNKQFFTAVPSMFEIKGKGPEVTKVDDYTVKFKFAGPYISFPEQLSTPVAQHPTMWQKKYCGQFHAKYNPNINDLLAKEKAKDWPTLFRLKCGDIESSARWNNPERPTLDPWLIKEGYGGSATKVVLERNPYFWQVDAAGKQLPYIDRLQLQVISEPETIVLAIINGQIDFQLRHTASIQNRPVLAENQAKGKYKIFSSSNMNANAAGLWLNHSTKNAKLRALIRNHDFREALSVAMDRKEINDIVYLGQATPWQSGPLPQSKWYNEKLGKQYLNHDPKRANELLDKLGLTKRDAEGFRTYPDGGRVSIGAIAQIAQTTMVDTLDLVRKQWAKVGIELQIQTSERTLFYDRAAQNNYDISIDVFPGGLDATFNPRAFVAVHPQESRMSLEWTKYALSDGKQGEKPSPSMEKRLKLYEQWQTAKTAAEADSLFKQILQECADEFEIIGTVRPAGDTAIRSARLNNVYENMPSGWTYPTPGPSLLQQWFYSAK</sequence>
<dbReference type="Proteomes" id="UP001500547">
    <property type="component" value="Unassembled WGS sequence"/>
</dbReference>
<evidence type="ECO:0000313" key="3">
    <source>
        <dbReference type="EMBL" id="GAA5168083.1"/>
    </source>
</evidence>